<dbReference type="InterPro" id="IPR011528">
    <property type="entry name" value="NERD"/>
</dbReference>
<evidence type="ECO:0000256" key="2">
    <source>
        <dbReference type="SAM" id="Phobius"/>
    </source>
</evidence>
<keyword evidence="1" id="KW-0175">Coiled coil</keyword>
<sequence length="637" mass="74181">MYDDDKSWTWGCGVIFLFTLPLWYGLFLLLLGFSMYVLVGAAVIWVLWTVYKYIKKVLDDNGISFKKETSNKTKRNVIVNQLDNGRSEEWTWQRSEQLGVTVHTRTIFNEKKYPICVVHYVPGSTSKTYKISSLTYTRENGFLFETYLQDLADFTPEKIEKLFEIKEQNSEKLDKIRRQWQSQLDEIIELVSHISQLKAPRHITHWFDDFSCDNYTAIRSLKNANKIGKNYKNDNSDYYPKSLSGIFAINDLMKKHNDQLIKLEKHLSYKDPNGTYRFFLDFILEEEYIYELDKIALDTIKADWVGEAGENAVRQQLLKMDGGSQSKLLTDVIMPFNYGNQDSTTQIDGIYLSRHGIFNIEVKTRTNLKSVKLSSGGNLVINGNDSESKSSNSLLEQVSIHHSAIRVLFENSDNKVIQQFLEKNHGKLPIVNVVVMIDKNHRSDFTIDTDSFEKNNIKATNLNGLYQSVISGDYGGYIDNKTLNEMLKILKDNASYNVNDSNNHVYRNGNLTGKSYSHMIFFHDRFKEYSIPNDQILKDIERYVVFKTEKLKELNEKVDVLTKQLKYSYFYGMEILDGTAFEKQDEAFQKLQPYFDYVLAEHSLDEPVSAIPEAIYDMEYYYKHLVLNDHDVFTYHI</sequence>
<organism evidence="4 5">
    <name type="scientific">Limosilactobacillus mucosae</name>
    <name type="common">Lactobacillus mucosae</name>
    <dbReference type="NCBI Taxonomy" id="97478"/>
    <lineage>
        <taxon>Bacteria</taxon>
        <taxon>Bacillati</taxon>
        <taxon>Bacillota</taxon>
        <taxon>Bacilli</taxon>
        <taxon>Lactobacillales</taxon>
        <taxon>Lactobacillaceae</taxon>
        <taxon>Limosilactobacillus</taxon>
    </lineage>
</organism>
<reference evidence="4" key="1">
    <citation type="submission" date="2023-01" db="EMBL/GenBank/DDBJ databases">
        <title>Genome analysis of 13 Lactobacillus isolated from gut of wild boar.</title>
        <authorList>
            <person name="Papp P."/>
            <person name="Libisch B."/>
            <person name="Nagy T."/>
            <person name="Olasz F."/>
        </authorList>
    </citation>
    <scope>NUCLEOTIDE SEQUENCE</scope>
    <source>
        <strain evidence="4">F108</strain>
    </source>
</reference>
<keyword evidence="2" id="KW-0812">Transmembrane</keyword>
<accession>A0AAJ1MAA6</accession>
<keyword evidence="2" id="KW-1133">Transmembrane helix</keyword>
<dbReference type="Proteomes" id="UP001218021">
    <property type="component" value="Unassembled WGS sequence"/>
</dbReference>
<evidence type="ECO:0000313" key="5">
    <source>
        <dbReference type="Proteomes" id="UP001218021"/>
    </source>
</evidence>
<evidence type="ECO:0000259" key="3">
    <source>
        <dbReference type="PROSITE" id="PS50965"/>
    </source>
</evidence>
<dbReference type="EMBL" id="JAQOND010000032">
    <property type="protein sequence ID" value="MDC2828523.1"/>
    <property type="molecule type" value="Genomic_DNA"/>
</dbReference>
<keyword evidence="2" id="KW-0472">Membrane</keyword>
<feature type="domain" description="NERD" evidence="3">
    <location>
        <begin position="305"/>
        <end position="417"/>
    </location>
</feature>
<gene>
    <name evidence="4" type="ORF">PO158_09540</name>
</gene>
<feature type="coiled-coil region" evidence="1">
    <location>
        <begin position="537"/>
        <end position="564"/>
    </location>
</feature>
<comment type="caution">
    <text evidence="4">The sequence shown here is derived from an EMBL/GenBank/DDBJ whole genome shotgun (WGS) entry which is preliminary data.</text>
</comment>
<dbReference type="Pfam" id="PF08378">
    <property type="entry name" value="NERD"/>
    <property type="match status" value="1"/>
</dbReference>
<proteinExistence type="predicted"/>
<name>A0AAJ1MAA6_LIMMU</name>
<feature type="transmembrane region" description="Helical" evidence="2">
    <location>
        <begin position="33"/>
        <end position="51"/>
    </location>
</feature>
<dbReference type="RefSeq" id="WP_272207500.1">
    <property type="nucleotide sequence ID" value="NZ_JAQONC010000004.1"/>
</dbReference>
<evidence type="ECO:0000256" key="1">
    <source>
        <dbReference type="SAM" id="Coils"/>
    </source>
</evidence>
<dbReference type="AlphaFoldDB" id="A0AAJ1MAA6"/>
<protein>
    <submittedName>
        <fullName evidence="4">NERD domain-containing protein</fullName>
    </submittedName>
</protein>
<dbReference type="PROSITE" id="PS50965">
    <property type="entry name" value="NERD"/>
    <property type="match status" value="1"/>
</dbReference>
<feature type="transmembrane region" description="Helical" evidence="2">
    <location>
        <begin position="7"/>
        <end position="27"/>
    </location>
</feature>
<evidence type="ECO:0000313" key="4">
    <source>
        <dbReference type="EMBL" id="MDC2828523.1"/>
    </source>
</evidence>